<evidence type="ECO:0000259" key="3">
    <source>
        <dbReference type="Pfam" id="PF01551"/>
    </source>
</evidence>
<evidence type="ECO:0000313" key="5">
    <source>
        <dbReference type="Proteomes" id="UP000243688"/>
    </source>
</evidence>
<dbReference type="Pfam" id="PF01551">
    <property type="entry name" value="Peptidase_M23"/>
    <property type="match status" value="1"/>
</dbReference>
<protein>
    <recommendedName>
        <fullName evidence="3">M23ase beta-sheet core domain-containing protein</fullName>
    </recommendedName>
</protein>
<dbReference type="SUPFAM" id="SSF51261">
    <property type="entry name" value="Duplicated hybrid motif"/>
    <property type="match status" value="1"/>
</dbReference>
<evidence type="ECO:0000256" key="2">
    <source>
        <dbReference type="SAM" id="Phobius"/>
    </source>
</evidence>
<keyword evidence="2" id="KW-1133">Transmembrane helix</keyword>
<comment type="caution">
    <text evidence="4">The sequence shown here is derived from an EMBL/GenBank/DDBJ whole genome shotgun (WGS) entry which is preliminary data.</text>
</comment>
<sequence length="243" mass="26137">MSESKQPTDVAAEPSFAGSSGRGRAAVAWRKMFSKRWVFPAVYVAAAAMLVTFVWMFRGERSSLEANPTPGDASVVEGVTGESPSGEAVAVNAPAETFRSPARDPSAVQIVRPYFDPGAGGEQKQAAVVKREDEFTLHVGVDYARSDAAPFEVVAVYSGKVTRVGDNPVVGKLVEITHPNGYVSVYQSLGEIAVAEGQDVRQGDPIGKSGENELERELGNHLHFELRKAETWEPVHPDKAPRS</sequence>
<organism evidence="4 5">
    <name type="scientific">Candidatus Reconcilbacillus cellulovorans</name>
    <dbReference type="NCBI Taxonomy" id="1906605"/>
    <lineage>
        <taxon>Bacteria</taxon>
        <taxon>Bacillati</taxon>
        <taxon>Bacillota</taxon>
        <taxon>Bacilli</taxon>
        <taxon>Bacillales</taxon>
        <taxon>Paenibacillaceae</taxon>
        <taxon>Candidatus Reconcilbacillus</taxon>
    </lineage>
</organism>
<dbReference type="InterPro" id="IPR016047">
    <property type="entry name" value="M23ase_b-sheet_dom"/>
</dbReference>
<evidence type="ECO:0000313" key="4">
    <source>
        <dbReference type="EMBL" id="PDO10369.1"/>
    </source>
</evidence>
<dbReference type="CDD" id="cd12797">
    <property type="entry name" value="M23_peptidase"/>
    <property type="match status" value="1"/>
</dbReference>
<evidence type="ECO:0000256" key="1">
    <source>
        <dbReference type="SAM" id="MobiDB-lite"/>
    </source>
</evidence>
<feature type="transmembrane region" description="Helical" evidence="2">
    <location>
        <begin position="37"/>
        <end position="57"/>
    </location>
</feature>
<dbReference type="InterPro" id="IPR011055">
    <property type="entry name" value="Dup_hybrid_motif"/>
</dbReference>
<dbReference type="PANTHER" id="PTHR21666:SF291">
    <property type="entry name" value="STAGE II SPORULATION PROTEIN Q"/>
    <property type="match status" value="1"/>
</dbReference>
<dbReference type="Gene3D" id="2.70.70.10">
    <property type="entry name" value="Glucose Permease (Domain IIA)"/>
    <property type="match status" value="1"/>
</dbReference>
<dbReference type="InterPro" id="IPR050570">
    <property type="entry name" value="Cell_wall_metabolism_enzyme"/>
</dbReference>
<proteinExistence type="predicted"/>
<reference evidence="4 5" key="1">
    <citation type="submission" date="2016-12" db="EMBL/GenBank/DDBJ databases">
        <title>Candidatus Reconcilibacillus cellulovorans genome.</title>
        <authorList>
            <person name="Kolinko S."/>
            <person name="Wu Y.-W."/>
            <person name="Tachea F."/>
            <person name="Denzel E."/>
            <person name="Hiras J."/>
            <person name="Baecker N."/>
            <person name="Chan L.J."/>
            <person name="Eichorst S.A."/>
            <person name="Frey D."/>
            <person name="Adams P.D."/>
            <person name="Pray T."/>
            <person name="Tanjore D."/>
            <person name="Petzold C.J."/>
            <person name="Gladden J.M."/>
            <person name="Simmons B.A."/>
            <person name="Singer S.W."/>
        </authorList>
    </citation>
    <scope>NUCLEOTIDE SEQUENCE [LARGE SCALE GENOMIC DNA]</scope>
    <source>
        <strain evidence="4">JTherm</strain>
    </source>
</reference>
<dbReference type="EMBL" id="MOXJ01000015">
    <property type="protein sequence ID" value="PDO10369.1"/>
    <property type="molecule type" value="Genomic_DNA"/>
</dbReference>
<dbReference type="GO" id="GO:0004222">
    <property type="term" value="F:metalloendopeptidase activity"/>
    <property type="evidence" value="ECO:0007669"/>
    <property type="project" value="TreeGrafter"/>
</dbReference>
<dbReference type="Proteomes" id="UP000243688">
    <property type="component" value="Unassembled WGS sequence"/>
</dbReference>
<keyword evidence="2" id="KW-0812">Transmembrane</keyword>
<accession>A0A2A6E0M8</accession>
<feature type="domain" description="M23ase beta-sheet core" evidence="3">
    <location>
        <begin position="137"/>
        <end position="230"/>
    </location>
</feature>
<feature type="region of interest" description="Disordered" evidence="1">
    <location>
        <begin position="66"/>
        <end position="86"/>
    </location>
</feature>
<keyword evidence="2" id="KW-0472">Membrane</keyword>
<name>A0A2A6E0M8_9BACL</name>
<dbReference type="PANTHER" id="PTHR21666">
    <property type="entry name" value="PEPTIDASE-RELATED"/>
    <property type="match status" value="1"/>
</dbReference>
<feature type="region of interest" description="Disordered" evidence="1">
    <location>
        <begin position="1"/>
        <end position="20"/>
    </location>
</feature>
<gene>
    <name evidence="4" type="ORF">BLM47_07515</name>
</gene>
<dbReference type="AlphaFoldDB" id="A0A2A6E0M8"/>